<evidence type="ECO:0000313" key="5">
    <source>
        <dbReference type="Proteomes" id="UP000221165"/>
    </source>
</evidence>
<comment type="similarity">
    <text evidence="1">Belongs to the bacterial ribosomal protein bL21 family.</text>
</comment>
<feature type="region of interest" description="Disordered" evidence="3">
    <location>
        <begin position="508"/>
        <end position="533"/>
    </location>
</feature>
<feature type="region of interest" description="Disordered" evidence="3">
    <location>
        <begin position="109"/>
        <end position="143"/>
    </location>
</feature>
<feature type="compositionally biased region" description="Basic and acidic residues" evidence="3">
    <location>
        <begin position="378"/>
        <end position="439"/>
    </location>
</feature>
<dbReference type="RefSeq" id="XP_067920160.1">
    <property type="nucleotide sequence ID" value="XM_068067863.1"/>
</dbReference>
<feature type="compositionally biased region" description="Low complexity" evidence="3">
    <location>
        <begin position="109"/>
        <end position="123"/>
    </location>
</feature>
<feature type="region of interest" description="Disordered" evidence="3">
    <location>
        <begin position="368"/>
        <end position="481"/>
    </location>
</feature>
<evidence type="ECO:0000256" key="3">
    <source>
        <dbReference type="SAM" id="MobiDB-lite"/>
    </source>
</evidence>
<name>A0A2C6KPY9_9APIC</name>
<reference evidence="4 5" key="1">
    <citation type="journal article" date="2017" name="Int. J. Parasitol.">
        <title>The genome of the protozoan parasite Cystoisospora suis and a reverse vaccinology approach to identify vaccine candidates.</title>
        <authorList>
            <person name="Palmieri N."/>
            <person name="Shrestha A."/>
            <person name="Ruttkowski B."/>
            <person name="Beck T."/>
            <person name="Vogl C."/>
            <person name="Tomley F."/>
            <person name="Blake D.P."/>
            <person name="Joachim A."/>
        </authorList>
    </citation>
    <scope>NUCLEOTIDE SEQUENCE [LARGE SCALE GENOMIC DNA]</scope>
    <source>
        <strain evidence="4 5">Wien I</strain>
    </source>
</reference>
<dbReference type="InterPro" id="IPR028909">
    <property type="entry name" value="bL21-like"/>
</dbReference>
<feature type="compositionally biased region" description="Basic and acidic residues" evidence="3">
    <location>
        <begin position="468"/>
        <end position="477"/>
    </location>
</feature>
<keyword evidence="4" id="KW-0687">Ribonucleoprotein</keyword>
<evidence type="ECO:0000256" key="2">
    <source>
        <dbReference type="ARBA" id="ARBA00044129"/>
    </source>
</evidence>
<dbReference type="EMBL" id="MIGC01004139">
    <property type="protein sequence ID" value="PHJ18453.1"/>
    <property type="molecule type" value="Genomic_DNA"/>
</dbReference>
<dbReference type="Pfam" id="PF00829">
    <property type="entry name" value="Ribosomal_L21p"/>
    <property type="match status" value="1"/>
</dbReference>
<comment type="caution">
    <text evidence="4">The sequence shown here is derived from an EMBL/GenBank/DDBJ whole genome shotgun (WGS) entry which is preliminary data.</text>
</comment>
<dbReference type="PANTHER" id="PTHR21349:SF0">
    <property type="entry name" value="LARGE RIBOSOMAL SUBUNIT PROTEIN BL21M"/>
    <property type="match status" value="1"/>
</dbReference>
<gene>
    <name evidence="4" type="ORF">CSUI_007719</name>
</gene>
<evidence type="ECO:0000256" key="1">
    <source>
        <dbReference type="ARBA" id="ARBA00008563"/>
    </source>
</evidence>
<sequence length="643" mass="73259">MKNCISSWSKDSTRCLFYSFLSKGRRKRRGKEVVSPSSEKVSPSSFLSLLPTRHCINTRSLSCSSSSSFSPSSLSSSCASYSLSDDTIKSFKSARRDLSICRDKDRMSLSFNSSSSSSLKLPILLPPDQGPQQENLETVEDGEEKSISQRLNSSFPRYSSSFFSPSYSSLFVSPPFNFPPSFYSSSSQRNTSFHCFTSSVSLPASSLIKPRHRCFSSLPSSSLSALSLTSSSFFSPSSSSPPFCLYSRGSNCRNLTIFPQRRVIGHRIEIFRGKHRRRRMLPPRIPLHPLASSSSSSSSSFSSFGDASSSKDMNLFTTYRDLQLKWRRTCRQRKKKFNIARKWRMPKNLRPLPSPAWSFVYHPSPKDVYQKIKRQKQREKDRDLKKYEDAEDHRGPSREKKDTKKKIDEKSTEGREKGEEKGERREGDSDEVCVLKKDMCPGPMETRSEKGRKTGRWKKRTEEDMDHGDDSGEEEKKDHKKKKKCYEDRVSLYLPRTIDSCQIDMRERAEGGEEEEVTSGLLSSGREQDLSSSSSYPFAPAHFRFLKDTPQEELFCVMKSNISTQHKVTAGDLIQAEKLHRRQAGDKVVFGTVLLVGSRDWTIIGKPTVPFAKVEATIEEQTLAGETVSFFYRKSRRVSRFRR</sequence>
<dbReference type="GO" id="GO:0005762">
    <property type="term" value="C:mitochondrial large ribosomal subunit"/>
    <property type="evidence" value="ECO:0007669"/>
    <property type="project" value="TreeGrafter"/>
</dbReference>
<dbReference type="SUPFAM" id="SSF141091">
    <property type="entry name" value="L21p-like"/>
    <property type="match status" value="1"/>
</dbReference>
<organism evidence="4 5">
    <name type="scientific">Cystoisospora suis</name>
    <dbReference type="NCBI Taxonomy" id="483139"/>
    <lineage>
        <taxon>Eukaryota</taxon>
        <taxon>Sar</taxon>
        <taxon>Alveolata</taxon>
        <taxon>Apicomplexa</taxon>
        <taxon>Conoidasida</taxon>
        <taxon>Coccidia</taxon>
        <taxon>Eucoccidiorida</taxon>
        <taxon>Eimeriorina</taxon>
        <taxon>Sarcocystidae</taxon>
        <taxon>Cystoisospora</taxon>
    </lineage>
</organism>
<evidence type="ECO:0000313" key="4">
    <source>
        <dbReference type="EMBL" id="PHJ18453.1"/>
    </source>
</evidence>
<feature type="compositionally biased region" description="Low complexity" evidence="3">
    <location>
        <begin position="287"/>
        <end position="309"/>
    </location>
</feature>
<dbReference type="GeneID" id="94431074"/>
<keyword evidence="5" id="KW-1185">Reference proteome</keyword>
<proteinExistence type="inferred from homology"/>
<dbReference type="Proteomes" id="UP000221165">
    <property type="component" value="Unassembled WGS sequence"/>
</dbReference>
<feature type="region of interest" description="Disordered" evidence="3">
    <location>
        <begin position="281"/>
        <end position="309"/>
    </location>
</feature>
<protein>
    <recommendedName>
        <fullName evidence="2">Large ribosomal subunit protein bL21m</fullName>
    </recommendedName>
</protein>
<keyword evidence="4" id="KW-0689">Ribosomal protein</keyword>
<accession>A0A2C6KPY9</accession>
<dbReference type="InterPro" id="IPR036164">
    <property type="entry name" value="bL21-like_sf"/>
</dbReference>
<dbReference type="OrthoDB" id="5994at2759"/>
<dbReference type="VEuPathDB" id="ToxoDB:CSUI_007719"/>
<dbReference type="AlphaFoldDB" id="A0A2C6KPY9"/>
<dbReference type="GO" id="GO:0003735">
    <property type="term" value="F:structural constituent of ribosome"/>
    <property type="evidence" value="ECO:0007669"/>
    <property type="project" value="TreeGrafter"/>
</dbReference>
<dbReference type="PANTHER" id="PTHR21349">
    <property type="entry name" value="50S RIBOSOMAL PROTEIN L21"/>
    <property type="match status" value="1"/>
</dbReference>